<dbReference type="GO" id="GO:0022857">
    <property type="term" value="F:transmembrane transporter activity"/>
    <property type="evidence" value="ECO:0007669"/>
    <property type="project" value="InterPro"/>
</dbReference>
<evidence type="ECO:0000259" key="6">
    <source>
        <dbReference type="Pfam" id="PF25967"/>
    </source>
</evidence>
<comment type="similarity">
    <text evidence="1">Belongs to the membrane fusion protein (MFP) (TC 8.A.1) family.</text>
</comment>
<dbReference type="InterPro" id="IPR058647">
    <property type="entry name" value="BSH_CzcB-like"/>
</dbReference>
<comment type="caution">
    <text evidence="8">The sequence shown here is derived from an EMBL/GenBank/DDBJ whole genome shotgun (WGS) entry which is preliminary data.</text>
</comment>
<dbReference type="PROSITE" id="PS51257">
    <property type="entry name" value="PROKAR_LIPOPROTEIN"/>
    <property type="match status" value="1"/>
</dbReference>
<dbReference type="NCBIfam" id="TIGR01730">
    <property type="entry name" value="RND_mfp"/>
    <property type="match status" value="1"/>
</dbReference>
<evidence type="ECO:0000256" key="1">
    <source>
        <dbReference type="ARBA" id="ARBA00009477"/>
    </source>
</evidence>
<keyword evidence="2" id="KW-0813">Transport</keyword>
<evidence type="ECO:0000259" key="5">
    <source>
        <dbReference type="Pfam" id="PF25954"/>
    </source>
</evidence>
<feature type="domain" description="Multidrug resistance protein MdtA-like C-terminal permuted SH3" evidence="6">
    <location>
        <begin position="308"/>
        <end position="350"/>
    </location>
</feature>
<evidence type="ECO:0000256" key="4">
    <source>
        <dbReference type="SAM" id="SignalP"/>
    </source>
</evidence>
<name>A0A1S2VCR2_9BACT</name>
<keyword evidence="9" id="KW-1185">Reference proteome</keyword>
<dbReference type="Proteomes" id="UP000181790">
    <property type="component" value="Unassembled WGS sequence"/>
</dbReference>
<dbReference type="Gene3D" id="2.40.30.170">
    <property type="match status" value="1"/>
</dbReference>
<dbReference type="InterPro" id="IPR058627">
    <property type="entry name" value="MdtA-like_C"/>
</dbReference>
<dbReference type="Pfam" id="PF25954">
    <property type="entry name" value="Beta-barrel_RND_2"/>
    <property type="match status" value="1"/>
</dbReference>
<dbReference type="Gene3D" id="2.40.420.20">
    <property type="match status" value="1"/>
</dbReference>
<dbReference type="RefSeq" id="WP_071505879.1">
    <property type="nucleotide sequence ID" value="NZ_MORL01000022.1"/>
</dbReference>
<dbReference type="FunFam" id="2.40.30.170:FF:000010">
    <property type="entry name" value="Efflux RND transporter periplasmic adaptor subunit"/>
    <property type="match status" value="1"/>
</dbReference>
<dbReference type="Pfam" id="PF25967">
    <property type="entry name" value="RND-MFP_C"/>
    <property type="match status" value="1"/>
</dbReference>
<feature type="signal peptide" evidence="4">
    <location>
        <begin position="1"/>
        <end position="18"/>
    </location>
</feature>
<feature type="chain" id="PRO_5010273356" evidence="4">
    <location>
        <begin position="19"/>
        <end position="363"/>
    </location>
</feature>
<dbReference type="InterPro" id="IPR058792">
    <property type="entry name" value="Beta-barrel_RND_2"/>
</dbReference>
<feature type="coiled-coil region" evidence="3">
    <location>
        <begin position="107"/>
        <end position="165"/>
    </location>
</feature>
<dbReference type="GO" id="GO:0016020">
    <property type="term" value="C:membrane"/>
    <property type="evidence" value="ECO:0007669"/>
    <property type="project" value="InterPro"/>
</dbReference>
<dbReference type="SUPFAM" id="SSF111369">
    <property type="entry name" value="HlyD-like secretion proteins"/>
    <property type="match status" value="1"/>
</dbReference>
<protein>
    <submittedName>
        <fullName evidence="8">Efflux transporter periplasmic adaptor subunit</fullName>
    </submittedName>
</protein>
<dbReference type="AlphaFoldDB" id="A0A1S2VCR2"/>
<dbReference type="GO" id="GO:0015679">
    <property type="term" value="P:plasma membrane copper ion transport"/>
    <property type="evidence" value="ECO:0007669"/>
    <property type="project" value="TreeGrafter"/>
</dbReference>
<evidence type="ECO:0000259" key="7">
    <source>
        <dbReference type="Pfam" id="PF25973"/>
    </source>
</evidence>
<sequence>MKSLSFIALLLQSGLWIACSHGHSDDTGVPAKGFALTDTMMNRIQTDVVKLEPIRSQLRLTGKVVPDENRVIKVFPLVGGYVRDVRAELGDYVQKGQVLAVIKSGEVASYDRELLEAQSDVRVAEKNLRIAQEMKEDKLNAERDVILAQKELERAKAELDRISEIFRIFSVNSKSEYVVKSPISGYVIQKEINRDMQLRSDDGAPLFVISQLNQVWIMANVNESDIGKMKLGLPANIQTLSYPDQTFHGEIDKIYNVLDPETKTMQVRIRLDNSKMLLKPEMHATVYIGMTEGGSMAAIPAKSVIFDKSKSFVMVFKDRQHIETREVSVYRSQGDLAYIQKGVKAGERVISKYQLLVYDALND</sequence>
<dbReference type="PANTHER" id="PTHR30097:SF4">
    <property type="entry name" value="SLR6042 PROTEIN"/>
    <property type="match status" value="1"/>
</dbReference>
<dbReference type="EMBL" id="MORL01000022">
    <property type="protein sequence ID" value="OIN56494.1"/>
    <property type="molecule type" value="Genomic_DNA"/>
</dbReference>
<dbReference type="Pfam" id="PF25973">
    <property type="entry name" value="BSH_CzcB"/>
    <property type="match status" value="1"/>
</dbReference>
<dbReference type="InterPro" id="IPR051909">
    <property type="entry name" value="MFP_Cation_Efflux"/>
</dbReference>
<dbReference type="GO" id="GO:0030313">
    <property type="term" value="C:cell envelope"/>
    <property type="evidence" value="ECO:0007669"/>
    <property type="project" value="TreeGrafter"/>
</dbReference>
<evidence type="ECO:0000313" key="8">
    <source>
        <dbReference type="EMBL" id="OIN56494.1"/>
    </source>
</evidence>
<dbReference type="GO" id="GO:0060003">
    <property type="term" value="P:copper ion export"/>
    <property type="evidence" value="ECO:0007669"/>
    <property type="project" value="TreeGrafter"/>
</dbReference>
<accession>A0A1S2VCR2</accession>
<dbReference type="Gene3D" id="2.40.50.100">
    <property type="match status" value="1"/>
</dbReference>
<feature type="domain" description="CusB-like beta-barrel" evidence="5">
    <location>
        <begin position="214"/>
        <end position="288"/>
    </location>
</feature>
<feature type="domain" description="CzcB-like barrel-sandwich hybrid" evidence="7">
    <location>
        <begin position="71"/>
        <end position="201"/>
    </location>
</feature>
<dbReference type="PANTHER" id="PTHR30097">
    <property type="entry name" value="CATION EFFLUX SYSTEM PROTEIN CUSB"/>
    <property type="match status" value="1"/>
</dbReference>
<reference evidence="8 9" key="1">
    <citation type="submission" date="2016-10" db="EMBL/GenBank/DDBJ databases">
        <title>Arsenicibacter rosenii gen. nov., sp. nov., an efficient arsenic-methylating bacterium isolated from an arsenic-contaminated paddy soil.</title>
        <authorList>
            <person name="Huang K."/>
        </authorList>
    </citation>
    <scope>NUCLEOTIDE SEQUENCE [LARGE SCALE GENOMIC DNA]</scope>
    <source>
        <strain evidence="8 9">SM-1</strain>
    </source>
</reference>
<keyword evidence="3" id="KW-0175">Coiled coil</keyword>
<evidence type="ECO:0000256" key="2">
    <source>
        <dbReference type="ARBA" id="ARBA00022448"/>
    </source>
</evidence>
<proteinExistence type="inferred from homology"/>
<keyword evidence="4" id="KW-0732">Signal</keyword>
<gene>
    <name evidence="8" type="ORF">BLX24_24570</name>
</gene>
<evidence type="ECO:0000313" key="9">
    <source>
        <dbReference type="Proteomes" id="UP000181790"/>
    </source>
</evidence>
<organism evidence="8 9">
    <name type="scientific">Arsenicibacter rosenii</name>
    <dbReference type="NCBI Taxonomy" id="1750698"/>
    <lineage>
        <taxon>Bacteria</taxon>
        <taxon>Pseudomonadati</taxon>
        <taxon>Bacteroidota</taxon>
        <taxon>Cytophagia</taxon>
        <taxon>Cytophagales</taxon>
        <taxon>Spirosomataceae</taxon>
        <taxon>Arsenicibacter</taxon>
    </lineage>
</organism>
<dbReference type="OrthoDB" id="9806939at2"/>
<dbReference type="InterPro" id="IPR006143">
    <property type="entry name" value="RND_pump_MFP"/>
</dbReference>
<evidence type="ECO:0000256" key="3">
    <source>
        <dbReference type="SAM" id="Coils"/>
    </source>
</evidence>